<dbReference type="InterPro" id="IPR013551">
    <property type="entry name" value="YicC-like_C"/>
</dbReference>
<dbReference type="AlphaFoldDB" id="A0A1K2HKR5"/>
<dbReference type="Pfam" id="PF03755">
    <property type="entry name" value="YicC-like_N"/>
    <property type="match status" value="1"/>
</dbReference>
<evidence type="ECO:0000256" key="1">
    <source>
        <dbReference type="ARBA" id="ARBA00001968"/>
    </source>
</evidence>
<dbReference type="EMBL" id="FPKR01000008">
    <property type="protein sequence ID" value="SFZ77277.1"/>
    <property type="molecule type" value="Genomic_DNA"/>
</dbReference>
<dbReference type="STRING" id="1121279.SAMN02745887_02311"/>
<feature type="domain" description="Endoribonuclease YicC-like C-terminal" evidence="7">
    <location>
        <begin position="172"/>
        <end position="288"/>
    </location>
</feature>
<organism evidence="8 9">
    <name type="scientific">Chitinimonas taiwanensis DSM 18899</name>
    <dbReference type="NCBI Taxonomy" id="1121279"/>
    <lineage>
        <taxon>Bacteria</taxon>
        <taxon>Pseudomonadati</taxon>
        <taxon>Pseudomonadota</taxon>
        <taxon>Betaproteobacteria</taxon>
        <taxon>Neisseriales</taxon>
        <taxon>Chitinibacteraceae</taxon>
        <taxon>Chitinimonas</taxon>
    </lineage>
</organism>
<proteinExistence type="inferred from homology"/>
<evidence type="ECO:0000256" key="2">
    <source>
        <dbReference type="ARBA" id="ARBA00022722"/>
    </source>
</evidence>
<evidence type="ECO:0000256" key="5">
    <source>
        <dbReference type="ARBA" id="ARBA00035648"/>
    </source>
</evidence>
<dbReference type="RefSeq" id="WP_072428817.1">
    <property type="nucleotide sequence ID" value="NZ_FPKR01000008.1"/>
</dbReference>
<evidence type="ECO:0000259" key="7">
    <source>
        <dbReference type="Pfam" id="PF08340"/>
    </source>
</evidence>
<name>A0A1K2HKR5_9NEIS</name>
<dbReference type="PANTHER" id="PTHR30636:SF3">
    <property type="entry name" value="UPF0701 PROTEIN YICC"/>
    <property type="match status" value="1"/>
</dbReference>
<evidence type="ECO:0000313" key="9">
    <source>
        <dbReference type="Proteomes" id="UP000186513"/>
    </source>
</evidence>
<gene>
    <name evidence="8" type="ORF">SAMN02745887_02311</name>
</gene>
<evidence type="ECO:0000256" key="3">
    <source>
        <dbReference type="ARBA" id="ARBA00022759"/>
    </source>
</evidence>
<dbReference type="PANTHER" id="PTHR30636">
    <property type="entry name" value="UPF0701 PROTEIN YICC"/>
    <property type="match status" value="1"/>
</dbReference>
<keyword evidence="3" id="KW-0255">Endonuclease</keyword>
<reference evidence="8 9" key="1">
    <citation type="submission" date="2016-11" db="EMBL/GenBank/DDBJ databases">
        <authorList>
            <person name="Jaros S."/>
            <person name="Januszkiewicz K."/>
            <person name="Wedrychowicz H."/>
        </authorList>
    </citation>
    <scope>NUCLEOTIDE SEQUENCE [LARGE SCALE GENOMIC DNA]</scope>
    <source>
        <strain evidence="8 9">DSM 18899</strain>
    </source>
</reference>
<feature type="domain" description="Endoribonuclease YicC-like N-terminal" evidence="6">
    <location>
        <begin position="2"/>
        <end position="154"/>
    </location>
</feature>
<dbReference type="InterPro" id="IPR005229">
    <property type="entry name" value="YicC/YloC-like"/>
</dbReference>
<evidence type="ECO:0000256" key="4">
    <source>
        <dbReference type="ARBA" id="ARBA00022801"/>
    </source>
</evidence>
<accession>A0A1K2HKR5</accession>
<dbReference type="GO" id="GO:0004521">
    <property type="term" value="F:RNA endonuclease activity"/>
    <property type="evidence" value="ECO:0007669"/>
    <property type="project" value="InterPro"/>
</dbReference>
<keyword evidence="9" id="KW-1185">Reference proteome</keyword>
<dbReference type="Proteomes" id="UP000186513">
    <property type="component" value="Unassembled WGS sequence"/>
</dbReference>
<keyword evidence="4" id="KW-0378">Hydrolase</keyword>
<dbReference type="Pfam" id="PF08340">
    <property type="entry name" value="YicC-like_C"/>
    <property type="match status" value="1"/>
</dbReference>
<sequence length="288" mass="31882">MILSMTGYAVATRELAGGLLSVELRAVNHRFLDLSLRLPEELRLIENQIREKLAGRVSRGKLDCRIGFSARAETQPRLQLNTELLSQLIALSEQARSVAPNAGELRMGELLRWPGVLATDSVTPEAMQQTALELLELALADFSATRGREGDKLAASLIERADKMAAIVEEVQPRLPAIVAAYDDKLKQRLVEALGSADDDRVRQEVALFAQKIDVAEELTRLVTHIAELRRILKTGGAVGKRLDFLMQELHREANTLGSKSVAVDTSQASMELKVLIEQMREQVQNIE</sequence>
<comment type="cofactor">
    <cofactor evidence="1">
        <name>a divalent metal cation</name>
        <dbReference type="ChEBI" id="CHEBI:60240"/>
    </cofactor>
</comment>
<keyword evidence="2" id="KW-0540">Nuclease</keyword>
<dbReference type="GO" id="GO:0016787">
    <property type="term" value="F:hydrolase activity"/>
    <property type="evidence" value="ECO:0007669"/>
    <property type="project" value="UniProtKB-KW"/>
</dbReference>
<evidence type="ECO:0000313" key="8">
    <source>
        <dbReference type="EMBL" id="SFZ77277.1"/>
    </source>
</evidence>
<dbReference type="InterPro" id="IPR013527">
    <property type="entry name" value="YicC-like_N"/>
</dbReference>
<dbReference type="NCBIfam" id="TIGR00255">
    <property type="entry name" value="YicC/YloC family endoribonuclease"/>
    <property type="match status" value="1"/>
</dbReference>
<dbReference type="OrthoDB" id="9771229at2"/>
<protein>
    <submittedName>
        <fullName evidence="8">TIGR00255 family protein</fullName>
    </submittedName>
</protein>
<comment type="similarity">
    <text evidence="5">Belongs to the YicC/YloC family.</text>
</comment>
<evidence type="ECO:0000259" key="6">
    <source>
        <dbReference type="Pfam" id="PF03755"/>
    </source>
</evidence>